<feature type="coiled-coil region" evidence="1">
    <location>
        <begin position="609"/>
        <end position="643"/>
    </location>
</feature>
<dbReference type="PANTHER" id="PTHR21467">
    <property type="entry name" value="PROTEIN PHOSPHATASE 4 REGULATORY SUBUNIT 4 PPP4R4"/>
    <property type="match status" value="1"/>
</dbReference>
<dbReference type="Proteomes" id="UP001329430">
    <property type="component" value="Chromosome 8"/>
</dbReference>
<dbReference type="GO" id="GO:0008287">
    <property type="term" value="C:protein serine/threonine phosphatase complex"/>
    <property type="evidence" value="ECO:0007669"/>
    <property type="project" value="TreeGrafter"/>
</dbReference>
<dbReference type="SUPFAM" id="SSF48371">
    <property type="entry name" value="ARM repeat"/>
    <property type="match status" value="1"/>
</dbReference>
<proteinExistence type="predicted"/>
<dbReference type="EMBL" id="JAVRBK010000008">
    <property type="protein sequence ID" value="KAK5639881.1"/>
    <property type="molecule type" value="Genomic_DNA"/>
</dbReference>
<dbReference type="AlphaFoldDB" id="A0AAN7V6Q4"/>
<dbReference type="InterPro" id="IPR011989">
    <property type="entry name" value="ARM-like"/>
</dbReference>
<accession>A0AAN7V6Q4</accession>
<protein>
    <recommendedName>
        <fullName evidence="5">Serine/threonine-protein phosphatase 4 regulatory subunit 4</fullName>
    </recommendedName>
</protein>
<comment type="caution">
    <text evidence="3">The sequence shown here is derived from an EMBL/GenBank/DDBJ whole genome shotgun (WGS) entry which is preliminary data.</text>
</comment>
<dbReference type="InterPro" id="IPR016024">
    <property type="entry name" value="ARM-type_fold"/>
</dbReference>
<evidence type="ECO:0000313" key="3">
    <source>
        <dbReference type="EMBL" id="KAK5639881.1"/>
    </source>
</evidence>
<name>A0AAN7V6Q4_9COLE</name>
<keyword evidence="4" id="KW-1185">Reference proteome</keyword>
<dbReference type="InterPro" id="IPR039918">
    <property type="entry name" value="PPP4R4"/>
</dbReference>
<dbReference type="GO" id="GO:0019888">
    <property type="term" value="F:protein phosphatase regulator activity"/>
    <property type="evidence" value="ECO:0007669"/>
    <property type="project" value="TreeGrafter"/>
</dbReference>
<dbReference type="GO" id="GO:0005829">
    <property type="term" value="C:cytosol"/>
    <property type="evidence" value="ECO:0007669"/>
    <property type="project" value="TreeGrafter"/>
</dbReference>
<evidence type="ECO:0008006" key="5">
    <source>
        <dbReference type="Google" id="ProtNLM"/>
    </source>
</evidence>
<dbReference type="Gene3D" id="1.25.10.10">
    <property type="entry name" value="Leucine-rich Repeat Variant"/>
    <property type="match status" value="1"/>
</dbReference>
<reference evidence="3 4" key="1">
    <citation type="journal article" date="2024" name="Insects">
        <title>An Improved Chromosome-Level Genome Assembly of the Firefly Pyrocoelia pectoralis.</title>
        <authorList>
            <person name="Fu X."/>
            <person name="Meyer-Rochow V.B."/>
            <person name="Ballantyne L."/>
            <person name="Zhu X."/>
        </authorList>
    </citation>
    <scope>NUCLEOTIDE SEQUENCE [LARGE SCALE GENOMIC DNA]</scope>
    <source>
        <strain evidence="3">XCY_ONT2</strain>
    </source>
</reference>
<feature type="region of interest" description="Disordered" evidence="2">
    <location>
        <begin position="658"/>
        <end position="689"/>
    </location>
</feature>
<sequence>MDKDLQHIFDLNIDTLNLSGDEIQKFSVIQNLPQLSQTEPNQTYSRIIPKILQELPNASSEFHVVTSKAFKILMEKQVPTNLFHSVLQGINARDSIVANAWMETLIAIIPVLSNAQIKSEIIPLVNNKSLLSQPVVSRIASCKIIGKIAVHKQLDATDVKREVLPLAQSLCQDCHPEVRTIMCLQLPYVAQGLGSSLVKGTLLASIVELGSDDNIYVRAASVSSIVQIFPYCTLEVKKATLLPLIKQLCDKFPQHDTLTPATISKEIGKILDGLQQVLTISEALWFLNFYKKLATKGLISEGDEFISADPNMEVTCRQQAAANLPAVCSFIFTLLPAQMDMMYTIFTGLAADPCYIVRRTVAGCLSDIINIFGVHNKLLRTDFVRLLQDDSEEVLSSLVQQLGTTLELFCQYGTLSRQSSTAATIDIGRAMLKCQFELASGNNWRLLMHFIHQLEYLPNCMPPDFIHQHFTPFVLNCAVQGRARPVRAQAVHTLLIFLRYNGKEMQRRWLRDNLVQQLCRSDSYYTRLIYIRLCQSAIEIFSDKYFKDYFFDHLLDLADDPIPNIRLCVANLLALLKQMLVLPEDKLLHERLNDIVKKYSDEERDRDVIEAFQLKLKEMKNVNANLKDEYITEQKRRREEEDKIYSGGKALVQVTGRSFSPSGSNAQSDSATSPKEFTNSKRSASAVSPKSSTQGQFRCVIRNFLAYLFVRVLYFSDMTILEQHFYIDAGINLNTKKTASDRLLITPRPKIFQTKPETWTTHNITDDDKVNLRKVPNKEHKVHKRHSSIISETCFKKTQEKAHNRRSLNLQSRTVSRIPISQTKLNRGTDDVVSNKSNTSVATVKTSQLPVLIRRSSSETKK</sequence>
<evidence type="ECO:0000256" key="2">
    <source>
        <dbReference type="SAM" id="MobiDB-lite"/>
    </source>
</evidence>
<evidence type="ECO:0000313" key="4">
    <source>
        <dbReference type="Proteomes" id="UP001329430"/>
    </source>
</evidence>
<organism evidence="3 4">
    <name type="scientific">Pyrocoelia pectoralis</name>
    <dbReference type="NCBI Taxonomy" id="417401"/>
    <lineage>
        <taxon>Eukaryota</taxon>
        <taxon>Metazoa</taxon>
        <taxon>Ecdysozoa</taxon>
        <taxon>Arthropoda</taxon>
        <taxon>Hexapoda</taxon>
        <taxon>Insecta</taxon>
        <taxon>Pterygota</taxon>
        <taxon>Neoptera</taxon>
        <taxon>Endopterygota</taxon>
        <taxon>Coleoptera</taxon>
        <taxon>Polyphaga</taxon>
        <taxon>Elateriformia</taxon>
        <taxon>Elateroidea</taxon>
        <taxon>Lampyridae</taxon>
        <taxon>Lampyrinae</taxon>
        <taxon>Pyrocoelia</taxon>
    </lineage>
</organism>
<evidence type="ECO:0000256" key="1">
    <source>
        <dbReference type="SAM" id="Coils"/>
    </source>
</evidence>
<dbReference type="PANTHER" id="PTHR21467:SF0">
    <property type="entry name" value="SERINE_THREONINE-PROTEIN PHOSPHATASE 4 REGULATORY SUBUNIT 4"/>
    <property type="match status" value="1"/>
</dbReference>
<gene>
    <name evidence="3" type="ORF">RI129_010692</name>
</gene>
<keyword evidence="1" id="KW-0175">Coiled coil</keyword>